<evidence type="ECO:0000256" key="1">
    <source>
        <dbReference type="ARBA" id="ARBA00023015"/>
    </source>
</evidence>
<dbReference type="Gene3D" id="1.10.10.10">
    <property type="entry name" value="Winged helix-like DNA-binding domain superfamily/Winged helix DNA-binding domain"/>
    <property type="match status" value="1"/>
</dbReference>
<dbReference type="InterPro" id="IPR036388">
    <property type="entry name" value="WH-like_DNA-bd_sf"/>
</dbReference>
<dbReference type="CDD" id="cd00090">
    <property type="entry name" value="HTH_ARSR"/>
    <property type="match status" value="1"/>
</dbReference>
<sequence>MITRDFFPYNPAMTTPSSEPNESQCAVYLKALGDPLRLQIVRALQTGPLSVSDLSILVEQEIGTVSHHLRVLFHADLVQTQREGKFIYYSLKDGLLAGRGKAKQSALNLGCCQLDMGPMNPS</sequence>
<comment type="caution">
    <text evidence="5">The sequence shown here is derived from an EMBL/GenBank/DDBJ whole genome shotgun (WGS) entry which is preliminary data.</text>
</comment>
<dbReference type="Pfam" id="PF01022">
    <property type="entry name" value="HTH_5"/>
    <property type="match status" value="1"/>
</dbReference>
<dbReference type="InterPro" id="IPR036390">
    <property type="entry name" value="WH_DNA-bd_sf"/>
</dbReference>
<dbReference type="STRING" id="595434.RISK_003221"/>
<dbReference type="PANTHER" id="PTHR43132:SF6">
    <property type="entry name" value="HTH-TYPE TRANSCRIPTIONAL REPRESSOR CZRA"/>
    <property type="match status" value="1"/>
</dbReference>
<evidence type="ECO:0000313" key="6">
    <source>
        <dbReference type="Proteomes" id="UP000036367"/>
    </source>
</evidence>
<keyword evidence="1" id="KW-0805">Transcription regulation</keyword>
<dbReference type="InterPro" id="IPR001845">
    <property type="entry name" value="HTH_ArsR_DNA-bd_dom"/>
</dbReference>
<dbReference type="NCBIfam" id="NF033788">
    <property type="entry name" value="HTH_metalloreg"/>
    <property type="match status" value="1"/>
</dbReference>
<dbReference type="Proteomes" id="UP000036367">
    <property type="component" value="Unassembled WGS sequence"/>
</dbReference>
<reference evidence="5" key="1">
    <citation type="submission" date="2015-05" db="EMBL/GenBank/DDBJ databases">
        <title>Permanent draft genome of Rhodopirellula islandicus K833.</title>
        <authorList>
            <person name="Kizina J."/>
            <person name="Richter M."/>
            <person name="Glockner F.O."/>
            <person name="Harder J."/>
        </authorList>
    </citation>
    <scope>NUCLEOTIDE SEQUENCE [LARGE SCALE GENOMIC DNA]</scope>
    <source>
        <strain evidence="5">K833</strain>
    </source>
</reference>
<dbReference type="GO" id="GO:0003700">
    <property type="term" value="F:DNA-binding transcription factor activity"/>
    <property type="evidence" value="ECO:0007669"/>
    <property type="project" value="InterPro"/>
</dbReference>
<organism evidence="5 6">
    <name type="scientific">Rhodopirellula islandica</name>
    <dbReference type="NCBI Taxonomy" id="595434"/>
    <lineage>
        <taxon>Bacteria</taxon>
        <taxon>Pseudomonadati</taxon>
        <taxon>Planctomycetota</taxon>
        <taxon>Planctomycetia</taxon>
        <taxon>Pirellulales</taxon>
        <taxon>Pirellulaceae</taxon>
        <taxon>Rhodopirellula</taxon>
    </lineage>
</organism>
<proteinExistence type="predicted"/>
<name>A0A0J1BEF2_RHOIS</name>
<dbReference type="PANTHER" id="PTHR43132">
    <property type="entry name" value="ARSENICAL RESISTANCE OPERON REPRESSOR ARSR-RELATED"/>
    <property type="match status" value="1"/>
</dbReference>
<evidence type="ECO:0000313" key="5">
    <source>
        <dbReference type="EMBL" id="KLU04953.1"/>
    </source>
</evidence>
<dbReference type="InterPro" id="IPR011991">
    <property type="entry name" value="ArsR-like_HTH"/>
</dbReference>
<dbReference type="PATRIC" id="fig|595434.4.peg.3074"/>
<dbReference type="AlphaFoldDB" id="A0A0J1BEF2"/>
<feature type="domain" description="HTH arsR-type" evidence="4">
    <location>
        <begin position="17"/>
        <end position="111"/>
    </location>
</feature>
<keyword evidence="2" id="KW-0238">DNA-binding</keyword>
<dbReference type="GO" id="GO:0003677">
    <property type="term" value="F:DNA binding"/>
    <property type="evidence" value="ECO:0007669"/>
    <property type="project" value="UniProtKB-KW"/>
</dbReference>
<evidence type="ECO:0000259" key="4">
    <source>
        <dbReference type="PROSITE" id="PS50987"/>
    </source>
</evidence>
<dbReference type="InterPro" id="IPR051011">
    <property type="entry name" value="Metal_resp_trans_reg"/>
</dbReference>
<dbReference type="PRINTS" id="PR00778">
    <property type="entry name" value="HTHARSR"/>
</dbReference>
<dbReference type="SUPFAM" id="SSF46785">
    <property type="entry name" value="Winged helix' DNA-binding domain"/>
    <property type="match status" value="1"/>
</dbReference>
<keyword evidence="3" id="KW-0804">Transcription</keyword>
<dbReference type="PROSITE" id="PS50987">
    <property type="entry name" value="HTH_ARSR_2"/>
    <property type="match status" value="1"/>
</dbReference>
<gene>
    <name evidence="5" type="ORF">RISK_003221</name>
</gene>
<accession>A0A0J1BEF2</accession>
<evidence type="ECO:0000256" key="2">
    <source>
        <dbReference type="ARBA" id="ARBA00023125"/>
    </source>
</evidence>
<dbReference type="SMART" id="SM00418">
    <property type="entry name" value="HTH_ARSR"/>
    <property type="match status" value="1"/>
</dbReference>
<keyword evidence="6" id="KW-1185">Reference proteome</keyword>
<evidence type="ECO:0000256" key="3">
    <source>
        <dbReference type="ARBA" id="ARBA00023163"/>
    </source>
</evidence>
<dbReference type="EMBL" id="LECT01000025">
    <property type="protein sequence ID" value="KLU04953.1"/>
    <property type="molecule type" value="Genomic_DNA"/>
</dbReference>
<protein>
    <submittedName>
        <fullName evidence="5">Transcription regulator</fullName>
    </submittedName>
</protein>